<dbReference type="Pfam" id="PF13499">
    <property type="entry name" value="EF-hand_7"/>
    <property type="match status" value="1"/>
</dbReference>
<dbReference type="SUPFAM" id="SSF47473">
    <property type="entry name" value="EF-hand"/>
    <property type="match status" value="1"/>
</dbReference>
<dbReference type="Proteomes" id="UP000186817">
    <property type="component" value="Unassembled WGS sequence"/>
</dbReference>
<dbReference type="AlphaFoldDB" id="A0A1Q9E6H7"/>
<dbReference type="NCBIfam" id="NF040713">
    <property type="entry name" value="ZapE"/>
    <property type="match status" value="1"/>
</dbReference>
<dbReference type="InterPro" id="IPR005654">
    <property type="entry name" value="ATPase_AFG1-like"/>
</dbReference>
<reference evidence="7 8" key="1">
    <citation type="submission" date="2016-02" db="EMBL/GenBank/DDBJ databases">
        <title>Genome analysis of coral dinoflagellate symbionts highlights evolutionary adaptations to a symbiotic lifestyle.</title>
        <authorList>
            <person name="Aranda M."/>
            <person name="Li Y."/>
            <person name="Liew Y.J."/>
            <person name="Baumgarten S."/>
            <person name="Simakov O."/>
            <person name="Wilson M."/>
            <person name="Piel J."/>
            <person name="Ashoor H."/>
            <person name="Bougouffa S."/>
            <person name="Bajic V.B."/>
            <person name="Ryu T."/>
            <person name="Ravasi T."/>
            <person name="Bayer T."/>
            <person name="Micklem G."/>
            <person name="Kim H."/>
            <person name="Bhak J."/>
            <person name="Lajeunesse T.C."/>
            <person name="Voolstra C.R."/>
        </authorList>
    </citation>
    <scope>NUCLEOTIDE SEQUENCE [LARGE SCALE GENOMIC DNA]</scope>
    <source>
        <strain evidence="7 8">CCMP2467</strain>
    </source>
</reference>
<dbReference type="InterPro" id="IPR018247">
    <property type="entry name" value="EF_Hand_1_Ca_BS"/>
</dbReference>
<accession>A0A1Q9E6H7</accession>
<keyword evidence="2" id="KW-0547">Nucleotide-binding</keyword>
<evidence type="ECO:0000259" key="6">
    <source>
        <dbReference type="PROSITE" id="PS50815"/>
    </source>
</evidence>
<feature type="domain" description="EF-hand" evidence="5">
    <location>
        <begin position="677"/>
        <end position="702"/>
    </location>
</feature>
<dbReference type="InterPro" id="IPR003511">
    <property type="entry name" value="HORMA_dom"/>
</dbReference>
<dbReference type="InterPro" id="IPR027417">
    <property type="entry name" value="P-loop_NTPase"/>
</dbReference>
<dbReference type="SUPFAM" id="SSF56019">
    <property type="entry name" value="The spindle assembly checkpoint protein mad2"/>
    <property type="match status" value="1"/>
</dbReference>
<dbReference type="Gene3D" id="3.30.900.10">
    <property type="entry name" value="HORMA domain"/>
    <property type="match status" value="1"/>
</dbReference>
<dbReference type="GO" id="GO:0005524">
    <property type="term" value="F:ATP binding"/>
    <property type="evidence" value="ECO:0007669"/>
    <property type="project" value="UniProtKB-KW"/>
</dbReference>
<feature type="domain" description="HORMA" evidence="6">
    <location>
        <begin position="15"/>
        <end position="216"/>
    </location>
</feature>
<dbReference type="Gene3D" id="3.40.50.300">
    <property type="entry name" value="P-loop containing nucleotide triphosphate hydrolases"/>
    <property type="match status" value="1"/>
</dbReference>
<comment type="similarity">
    <text evidence="1">Belongs to the AFG1 ATPase family.</text>
</comment>
<dbReference type="InterPro" id="IPR011992">
    <property type="entry name" value="EF-hand-dom_pair"/>
</dbReference>
<dbReference type="PROSITE" id="PS00018">
    <property type="entry name" value="EF_HAND_1"/>
    <property type="match status" value="2"/>
</dbReference>
<dbReference type="PROSITE" id="PS50815">
    <property type="entry name" value="HORMA"/>
    <property type="match status" value="1"/>
</dbReference>
<dbReference type="PROSITE" id="PS50222">
    <property type="entry name" value="EF_HAND_2"/>
    <property type="match status" value="2"/>
</dbReference>
<evidence type="ECO:0000256" key="3">
    <source>
        <dbReference type="ARBA" id="ARBA00022837"/>
    </source>
</evidence>
<dbReference type="Pfam" id="PF03969">
    <property type="entry name" value="AFG1_ATPase"/>
    <property type="match status" value="1"/>
</dbReference>
<dbReference type="SUPFAM" id="SSF47954">
    <property type="entry name" value="Cyclin-like"/>
    <property type="match status" value="1"/>
</dbReference>
<dbReference type="Pfam" id="PF00134">
    <property type="entry name" value="Cyclin_N"/>
    <property type="match status" value="1"/>
</dbReference>
<dbReference type="Gene3D" id="1.10.238.10">
    <property type="entry name" value="EF-hand"/>
    <property type="match status" value="1"/>
</dbReference>
<dbReference type="InterPro" id="IPR036915">
    <property type="entry name" value="Cyclin-like_sf"/>
</dbReference>
<dbReference type="PANTHER" id="PTHR12169">
    <property type="entry name" value="ATPASE N2B"/>
    <property type="match status" value="1"/>
</dbReference>
<name>A0A1Q9E6H7_SYMMI</name>
<dbReference type="InterPro" id="IPR006671">
    <property type="entry name" value="Cyclin_N"/>
</dbReference>
<dbReference type="InterPro" id="IPR002048">
    <property type="entry name" value="EF_hand_dom"/>
</dbReference>
<dbReference type="Pfam" id="PF02301">
    <property type="entry name" value="HORMA"/>
    <property type="match status" value="1"/>
</dbReference>
<evidence type="ECO:0000256" key="4">
    <source>
        <dbReference type="ARBA" id="ARBA00022840"/>
    </source>
</evidence>
<keyword evidence="8" id="KW-1185">Reference proteome</keyword>
<gene>
    <name evidence="7" type="primary">Lace1</name>
    <name evidence="7" type="ORF">AK812_SmicGene14053</name>
</gene>
<dbReference type="PANTHER" id="PTHR12169:SF6">
    <property type="entry name" value="AFG1-LIKE ATPASE"/>
    <property type="match status" value="1"/>
</dbReference>
<dbReference type="GO" id="GO:0005509">
    <property type="term" value="F:calcium ion binding"/>
    <property type="evidence" value="ECO:0007669"/>
    <property type="project" value="InterPro"/>
</dbReference>
<keyword evidence="3" id="KW-0106">Calcium</keyword>
<dbReference type="OrthoDB" id="548867at2759"/>
<dbReference type="Gene3D" id="1.10.472.10">
    <property type="entry name" value="Cyclin-like"/>
    <property type="match status" value="1"/>
</dbReference>
<evidence type="ECO:0000313" key="7">
    <source>
        <dbReference type="EMBL" id="OLQ03016.1"/>
    </source>
</evidence>
<organism evidence="7 8">
    <name type="scientific">Symbiodinium microadriaticum</name>
    <name type="common">Dinoflagellate</name>
    <name type="synonym">Zooxanthella microadriatica</name>
    <dbReference type="NCBI Taxonomy" id="2951"/>
    <lineage>
        <taxon>Eukaryota</taxon>
        <taxon>Sar</taxon>
        <taxon>Alveolata</taxon>
        <taxon>Dinophyceae</taxon>
        <taxon>Suessiales</taxon>
        <taxon>Symbiodiniaceae</taxon>
        <taxon>Symbiodinium</taxon>
    </lineage>
</organism>
<evidence type="ECO:0000256" key="1">
    <source>
        <dbReference type="ARBA" id="ARBA00010322"/>
    </source>
</evidence>
<dbReference type="GO" id="GO:0016887">
    <property type="term" value="F:ATP hydrolysis activity"/>
    <property type="evidence" value="ECO:0007669"/>
    <property type="project" value="InterPro"/>
</dbReference>
<dbReference type="CDD" id="cd00051">
    <property type="entry name" value="EFh"/>
    <property type="match status" value="1"/>
</dbReference>
<evidence type="ECO:0000259" key="5">
    <source>
        <dbReference type="PROSITE" id="PS50222"/>
    </source>
</evidence>
<evidence type="ECO:0000256" key="2">
    <source>
        <dbReference type="ARBA" id="ARBA00022741"/>
    </source>
</evidence>
<dbReference type="SUPFAM" id="SSF52540">
    <property type="entry name" value="P-loop containing nucleoside triphosphate hydrolases"/>
    <property type="match status" value="1"/>
</dbReference>
<dbReference type="GO" id="GO:0005739">
    <property type="term" value="C:mitochondrion"/>
    <property type="evidence" value="ECO:0007669"/>
    <property type="project" value="TreeGrafter"/>
</dbReference>
<evidence type="ECO:0000313" key="8">
    <source>
        <dbReference type="Proteomes" id="UP000186817"/>
    </source>
</evidence>
<dbReference type="InterPro" id="IPR036570">
    <property type="entry name" value="HORMA_dom_sf"/>
</dbReference>
<protein>
    <submittedName>
        <fullName evidence="7">Lactation elevated protein 1</fullName>
    </submittedName>
</protein>
<feature type="domain" description="EF-hand" evidence="5">
    <location>
        <begin position="709"/>
        <end position="744"/>
    </location>
</feature>
<dbReference type="EMBL" id="LSRX01000248">
    <property type="protein sequence ID" value="OLQ03016.1"/>
    <property type="molecule type" value="Genomic_DNA"/>
</dbReference>
<sequence length="1152" mass="129306">MSAMTPEKTGLITLRGSTDTVVEFFGYAINSILYQRGVYPPENFTSVAKYGLSILVTKDKGLQEYLGEVLKQLRGWMMVSQVKKLVVVVASQVTEETLERWTFDVQVNDGATTALAIPQTQADKVREQKEIQVTANVFAVHTRQVPRPTLQHFGLKLEGFRGMLRHAAMRRVCPSSTCALSQKSVRGAGLPLARLHFLTPFRTFHGGPSLRWPAAGYAATSPVGQRRWSSAMPGGCLENYLQLKASGEIQEDPRQEVCMKMLDDLAKDLMSYSPKMTRAAKSTGPAPTSSGGGGGFFGGLFGGKAKPAAKAPAPKAEVSLKPAPGQRGLYLWGGTGTGKTFMMNMFYDKLNVKEKKRIHFHEWMIEVHTRLHKKQKGSSANRDNTADDLVEQVATDMMREGWLLCFDEFQVTHISEAIIMKRIFSVLFELGAVVVATSNRPPQDLYLNGLNRPLFLPFIPMLEDFCKVHDIGAEVDYRMTSTRDGEDDRVYITPNGSAEQKILEYKFAKICQGKFRTGAQVEAQGRKVLVPRCAEMSDVAWFDFSDLCNKALEAADYLAIGHAFHTVFLANIPKLTMQERDQVRRFITLIDSLYECHTKVVCTAELDPIPLFYVSEEERKTSIADEIFAWDRTAACLPWWKGDAVVSRLMEMQSTTYLSAASRSLSSEQFLGQYKLKRYDQDDSGHLDMDELRLFLEDLLEKQQGHRNLSDELFEICREAIDANADGEVSFEEFQDYLSDYSTIESALGGTVVLQKRQCLSKPIPSRILAPKEKPVTNRITPFGKQDTATELQDQASKSQDTLVDAVETAEVAEIKRAVFRALTRLRAATIKEFDTIARLETQSIDAYNDAHHYRSENPLAHLHEDEAPVQTDKLKQGGSKSKKELLKTHFNGRYAEDPVERQPVSMKAKKQRTVVSRSFVAGCPETASFGDTLRCGRRAARCAAVLRQGVKRRFGQLQVGERWDYRLKLVICEDEEDVQMVDLADEGKSHFLTDSDSPHTPTPRSVSLEVRSSGRSVIFVRNRNSKLPPLSPSCGAYQGDEDYALFFGEHFDHLCIGEAKMLKQPAHFDYAPILPNDKAQVRRTMLDRIVCVHLKFDMKPETLYLAVSLIDECLALRLPYIRPLLLAPVALLVAAKFELLMEPLKDPNMMP</sequence>
<comment type="caution">
    <text evidence="7">The sequence shown here is derived from an EMBL/GenBank/DDBJ whole genome shotgun (WGS) entry which is preliminary data.</text>
</comment>
<keyword evidence="4" id="KW-0067">ATP-binding</keyword>
<proteinExistence type="inferred from homology"/>